<evidence type="ECO:0000256" key="2">
    <source>
        <dbReference type="ARBA" id="ARBA00004496"/>
    </source>
</evidence>
<evidence type="ECO:0000256" key="4">
    <source>
        <dbReference type="ARBA" id="ARBA00022448"/>
    </source>
</evidence>
<dbReference type="Ensembl" id="ENSMCST00000018978.1">
    <property type="protein sequence ID" value="ENSMCSP00000018512.1"/>
    <property type="gene ID" value="ENSMCSG00000012835.1"/>
</dbReference>
<accession>A0A8C5U924</accession>
<dbReference type="GO" id="GO:0005634">
    <property type="term" value="C:nucleus"/>
    <property type="evidence" value="ECO:0007669"/>
    <property type="project" value="UniProtKB-SubCell"/>
</dbReference>
<keyword evidence="4" id="KW-0813">Transport</keyword>
<dbReference type="Proteomes" id="UP000694560">
    <property type="component" value="Unplaced"/>
</dbReference>
<evidence type="ECO:0000313" key="8">
    <source>
        <dbReference type="Ensembl" id="ENSMCSP00000018512.1"/>
    </source>
</evidence>
<reference evidence="8" key="2">
    <citation type="submission" date="2025-09" db="UniProtKB">
        <authorList>
            <consortium name="Ensembl"/>
        </authorList>
    </citation>
    <scope>IDENTIFICATION</scope>
</reference>
<dbReference type="AlphaFoldDB" id="A0A8C5U924"/>
<protein>
    <submittedName>
        <fullName evidence="8">Exportin 6</fullName>
    </submittedName>
</protein>
<dbReference type="GO" id="GO:0005737">
    <property type="term" value="C:cytoplasm"/>
    <property type="evidence" value="ECO:0007669"/>
    <property type="project" value="UniProtKB-SubCell"/>
</dbReference>
<dbReference type="GO" id="GO:0006611">
    <property type="term" value="P:protein export from nucleus"/>
    <property type="evidence" value="ECO:0007669"/>
    <property type="project" value="InterPro"/>
</dbReference>
<dbReference type="InterPro" id="IPR011989">
    <property type="entry name" value="ARM-like"/>
</dbReference>
<evidence type="ECO:0000256" key="6">
    <source>
        <dbReference type="ARBA" id="ARBA00022927"/>
    </source>
</evidence>
<dbReference type="InterPro" id="IPR016024">
    <property type="entry name" value="ARM-type_fold"/>
</dbReference>
<dbReference type="InterPro" id="IPR040016">
    <property type="entry name" value="XPO6"/>
</dbReference>
<keyword evidence="7" id="KW-0539">Nucleus</keyword>
<comment type="similarity">
    <text evidence="3">Belongs to the exportin family.</text>
</comment>
<reference evidence="8" key="1">
    <citation type="submission" date="2025-08" db="UniProtKB">
        <authorList>
            <consortium name="Ensembl"/>
        </authorList>
    </citation>
    <scope>IDENTIFICATION</scope>
</reference>
<keyword evidence="6" id="KW-0653">Protein transport</keyword>
<proteinExistence type="inferred from homology"/>
<keyword evidence="9" id="KW-1185">Reference proteome</keyword>
<keyword evidence="5" id="KW-0963">Cytoplasm</keyword>
<dbReference type="PANTHER" id="PTHR21452:SF4">
    <property type="entry name" value="EXPORTIN-6"/>
    <property type="match status" value="1"/>
</dbReference>
<sequence length="656" mass="74981">QGYATLYEDALVLLLTEVLNRIQFRYNQAQLEELDDETLDDDQQTEWQRYLRQSLEVVAKVMELLPTHAFSTLFPVLQDNLEVYLGLQQFVVSSGTGHRLNITAENDCRRLHCSLRDLSSLLQAVGRLAEYFTGAVFAARFNDALTVVERLVKVTLYGSQIKLYNIETAVPSVLKPDLIDVHAQSLAALQAYAHWLAQFYSEVHRQNPEQFISLVSTALEAITPLISSKVQEKLLLSACHLLVSLATTVRPVFLISIPAVQKVFNRITDTSAQRLPDKAQVLVCRALSNVLLLPWPNLPESEQQWAVRSTNHASLVSALTRDYRQLKATASLPQRKVQLEDTKVIIHQTLSVLEDIVESISGESTKSRQICYQSLQESVQVSLALFPAFIHQSDVTDEMLSFFLTLFQGLRVQMGVPFTEQIIQTFLNMFTRYWTALRWILSMILQLLACSELCPLCCQRSSPDVKAELFELLFRVLHHNWRYFFKSSVLASVQRGVAEEQMENEAQFSAIMQAFGQSFLQPDIHLFKQNLFYLETLNTKQKLYHKKIFRTTMLFQFVNVLLQVLVHKSHDLLQEEIGIATYNMASVDFDGFYSAFLPEFLASCDGIDSNQKNVLGRNFKMDRDLPSFTQNVHRLVNDLRYYRLCNDSLPPGTVKL</sequence>
<evidence type="ECO:0000256" key="1">
    <source>
        <dbReference type="ARBA" id="ARBA00004123"/>
    </source>
</evidence>
<name>A0A8C5U924_9PASS</name>
<dbReference type="PANTHER" id="PTHR21452">
    <property type="entry name" value="EXPORTIN-6"/>
    <property type="match status" value="1"/>
</dbReference>
<dbReference type="GO" id="GO:0005049">
    <property type="term" value="F:nuclear export signal receptor activity"/>
    <property type="evidence" value="ECO:0007669"/>
    <property type="project" value="InterPro"/>
</dbReference>
<organism evidence="8 9">
    <name type="scientific">Malurus cyaneus samueli</name>
    <dbReference type="NCBI Taxonomy" id="2593467"/>
    <lineage>
        <taxon>Eukaryota</taxon>
        <taxon>Metazoa</taxon>
        <taxon>Chordata</taxon>
        <taxon>Craniata</taxon>
        <taxon>Vertebrata</taxon>
        <taxon>Euteleostomi</taxon>
        <taxon>Archelosauria</taxon>
        <taxon>Archosauria</taxon>
        <taxon>Dinosauria</taxon>
        <taxon>Saurischia</taxon>
        <taxon>Theropoda</taxon>
        <taxon>Coelurosauria</taxon>
        <taxon>Aves</taxon>
        <taxon>Neognathae</taxon>
        <taxon>Neoaves</taxon>
        <taxon>Telluraves</taxon>
        <taxon>Australaves</taxon>
        <taxon>Passeriformes</taxon>
        <taxon>Meliphagoidea</taxon>
        <taxon>Maluridae</taxon>
        <taxon>Malurus</taxon>
    </lineage>
</organism>
<evidence type="ECO:0000256" key="7">
    <source>
        <dbReference type="ARBA" id="ARBA00023242"/>
    </source>
</evidence>
<dbReference type="SUPFAM" id="SSF48371">
    <property type="entry name" value="ARM repeat"/>
    <property type="match status" value="1"/>
</dbReference>
<comment type="subcellular location">
    <subcellularLocation>
        <location evidence="2">Cytoplasm</location>
    </subcellularLocation>
    <subcellularLocation>
        <location evidence="1">Nucleus</location>
    </subcellularLocation>
</comment>
<evidence type="ECO:0000313" key="9">
    <source>
        <dbReference type="Proteomes" id="UP000694560"/>
    </source>
</evidence>
<evidence type="ECO:0000256" key="3">
    <source>
        <dbReference type="ARBA" id="ARBA00009466"/>
    </source>
</evidence>
<evidence type="ECO:0000256" key="5">
    <source>
        <dbReference type="ARBA" id="ARBA00022490"/>
    </source>
</evidence>
<dbReference type="Gene3D" id="1.25.10.10">
    <property type="entry name" value="Leucine-rich Repeat Variant"/>
    <property type="match status" value="1"/>
</dbReference>